<dbReference type="GO" id="GO:0020037">
    <property type="term" value="F:heme binding"/>
    <property type="evidence" value="ECO:0007669"/>
    <property type="project" value="InterPro"/>
</dbReference>
<dbReference type="Pfam" id="PF00067">
    <property type="entry name" value="p450"/>
    <property type="match status" value="1"/>
</dbReference>
<dbReference type="InterPro" id="IPR017972">
    <property type="entry name" value="Cyt_P450_CS"/>
</dbReference>
<dbReference type="GO" id="GO:0016705">
    <property type="term" value="F:oxidoreductase activity, acting on paired donors, with incorporation or reduction of molecular oxygen"/>
    <property type="evidence" value="ECO:0007669"/>
    <property type="project" value="InterPro"/>
</dbReference>
<evidence type="ECO:0000256" key="6">
    <source>
        <dbReference type="ARBA" id="ARBA00022692"/>
    </source>
</evidence>
<keyword evidence="7 13" id="KW-0479">Metal-binding</keyword>
<comment type="pathway">
    <text evidence="3">Secondary metabolite biosynthesis.</text>
</comment>
<evidence type="ECO:0000256" key="11">
    <source>
        <dbReference type="ARBA" id="ARBA00023033"/>
    </source>
</evidence>
<dbReference type="InterPro" id="IPR036396">
    <property type="entry name" value="Cyt_P450_sf"/>
</dbReference>
<comment type="similarity">
    <text evidence="4 14">Belongs to the cytochrome P450 family.</text>
</comment>
<keyword evidence="5 13" id="KW-0349">Heme</keyword>
<comment type="subcellular location">
    <subcellularLocation>
        <location evidence="2">Membrane</location>
        <topology evidence="2">Single-pass membrane protein</topology>
    </subcellularLocation>
</comment>
<keyword evidence="10 13" id="KW-0408">Iron</keyword>
<dbReference type="STRING" id="742152.A0A2H3JBQ5"/>
<comment type="cofactor">
    <cofactor evidence="1 13">
        <name>heme</name>
        <dbReference type="ChEBI" id="CHEBI:30413"/>
    </cofactor>
</comment>
<keyword evidence="11 14" id="KW-0503">Monooxygenase</keyword>
<evidence type="ECO:0000256" key="2">
    <source>
        <dbReference type="ARBA" id="ARBA00004167"/>
    </source>
</evidence>
<evidence type="ECO:0000256" key="5">
    <source>
        <dbReference type="ARBA" id="ARBA00022617"/>
    </source>
</evidence>
<dbReference type="InterPro" id="IPR050364">
    <property type="entry name" value="Cytochrome_P450_fung"/>
</dbReference>
<evidence type="ECO:0000256" key="3">
    <source>
        <dbReference type="ARBA" id="ARBA00005179"/>
    </source>
</evidence>
<dbReference type="GO" id="GO:0016020">
    <property type="term" value="C:membrane"/>
    <property type="evidence" value="ECO:0007669"/>
    <property type="project" value="UniProtKB-SubCell"/>
</dbReference>
<keyword evidence="12" id="KW-0472">Membrane</keyword>
<keyword evidence="8" id="KW-1133">Transmembrane helix</keyword>
<dbReference type="EMBL" id="KB467831">
    <property type="protein sequence ID" value="PCH34104.1"/>
    <property type="molecule type" value="Genomic_DNA"/>
</dbReference>
<evidence type="ECO:0000256" key="10">
    <source>
        <dbReference type="ARBA" id="ARBA00023004"/>
    </source>
</evidence>
<evidence type="ECO:0000256" key="7">
    <source>
        <dbReference type="ARBA" id="ARBA00022723"/>
    </source>
</evidence>
<dbReference type="PRINTS" id="PR00385">
    <property type="entry name" value="P450"/>
</dbReference>
<dbReference type="OrthoDB" id="2789670at2759"/>
<dbReference type="PRINTS" id="PR00463">
    <property type="entry name" value="EP450I"/>
</dbReference>
<keyword evidence="16" id="KW-1185">Reference proteome</keyword>
<reference evidence="15 16" key="1">
    <citation type="journal article" date="2012" name="Science">
        <title>The Paleozoic origin of enzymatic lignin decomposition reconstructed from 31 fungal genomes.</title>
        <authorList>
            <person name="Floudas D."/>
            <person name="Binder M."/>
            <person name="Riley R."/>
            <person name="Barry K."/>
            <person name="Blanchette R.A."/>
            <person name="Henrissat B."/>
            <person name="Martinez A.T."/>
            <person name="Otillar R."/>
            <person name="Spatafora J.W."/>
            <person name="Yadav J.S."/>
            <person name="Aerts A."/>
            <person name="Benoit I."/>
            <person name="Boyd A."/>
            <person name="Carlson A."/>
            <person name="Copeland A."/>
            <person name="Coutinho P.M."/>
            <person name="de Vries R.P."/>
            <person name="Ferreira P."/>
            <person name="Findley K."/>
            <person name="Foster B."/>
            <person name="Gaskell J."/>
            <person name="Glotzer D."/>
            <person name="Gorecki P."/>
            <person name="Heitman J."/>
            <person name="Hesse C."/>
            <person name="Hori C."/>
            <person name="Igarashi K."/>
            <person name="Jurgens J.A."/>
            <person name="Kallen N."/>
            <person name="Kersten P."/>
            <person name="Kohler A."/>
            <person name="Kuees U."/>
            <person name="Kumar T.K.A."/>
            <person name="Kuo A."/>
            <person name="LaButti K."/>
            <person name="Larrondo L.F."/>
            <person name="Lindquist E."/>
            <person name="Ling A."/>
            <person name="Lombard V."/>
            <person name="Lucas S."/>
            <person name="Lundell T."/>
            <person name="Martin R."/>
            <person name="McLaughlin D.J."/>
            <person name="Morgenstern I."/>
            <person name="Morin E."/>
            <person name="Murat C."/>
            <person name="Nagy L.G."/>
            <person name="Nolan M."/>
            <person name="Ohm R.A."/>
            <person name="Patyshakuliyeva A."/>
            <person name="Rokas A."/>
            <person name="Ruiz-Duenas F.J."/>
            <person name="Sabat G."/>
            <person name="Salamov A."/>
            <person name="Samejima M."/>
            <person name="Schmutz J."/>
            <person name="Slot J.C."/>
            <person name="St John F."/>
            <person name="Stenlid J."/>
            <person name="Sun H."/>
            <person name="Sun S."/>
            <person name="Syed K."/>
            <person name="Tsang A."/>
            <person name="Wiebenga A."/>
            <person name="Young D."/>
            <person name="Pisabarro A."/>
            <person name="Eastwood D.C."/>
            <person name="Martin F."/>
            <person name="Cullen D."/>
            <person name="Grigoriev I.V."/>
            <person name="Hibbett D.S."/>
        </authorList>
    </citation>
    <scope>NUCLEOTIDE SEQUENCE [LARGE SCALE GENOMIC DNA]</scope>
    <source>
        <strain evidence="15 16">MD-104</strain>
    </source>
</reference>
<evidence type="ECO:0000313" key="16">
    <source>
        <dbReference type="Proteomes" id="UP000218811"/>
    </source>
</evidence>
<dbReference type="PROSITE" id="PS00086">
    <property type="entry name" value="CYTOCHROME_P450"/>
    <property type="match status" value="1"/>
</dbReference>
<evidence type="ECO:0000256" key="9">
    <source>
        <dbReference type="ARBA" id="ARBA00023002"/>
    </source>
</evidence>
<evidence type="ECO:0000256" key="8">
    <source>
        <dbReference type="ARBA" id="ARBA00022989"/>
    </source>
</evidence>
<evidence type="ECO:0000313" key="15">
    <source>
        <dbReference type="EMBL" id="PCH34104.1"/>
    </source>
</evidence>
<dbReference type="InterPro" id="IPR002401">
    <property type="entry name" value="Cyt_P450_E_grp-I"/>
</dbReference>
<dbReference type="AlphaFoldDB" id="A0A2H3JBQ5"/>
<dbReference type="Proteomes" id="UP000218811">
    <property type="component" value="Unassembled WGS sequence"/>
</dbReference>
<dbReference type="OMA" id="LWKEHHR"/>
<evidence type="ECO:0000256" key="4">
    <source>
        <dbReference type="ARBA" id="ARBA00010617"/>
    </source>
</evidence>
<protein>
    <submittedName>
        <fullName evidence="15">Cytochrome P450</fullName>
    </submittedName>
</protein>
<dbReference type="PANTHER" id="PTHR46300">
    <property type="entry name" value="P450, PUTATIVE (EUROFUNG)-RELATED-RELATED"/>
    <property type="match status" value="1"/>
</dbReference>
<dbReference type="Gene3D" id="1.10.630.10">
    <property type="entry name" value="Cytochrome P450"/>
    <property type="match status" value="1"/>
</dbReference>
<evidence type="ECO:0000256" key="12">
    <source>
        <dbReference type="ARBA" id="ARBA00023136"/>
    </source>
</evidence>
<name>A0A2H3JBQ5_WOLCO</name>
<accession>A0A2H3JBQ5</accession>
<dbReference type="InterPro" id="IPR001128">
    <property type="entry name" value="Cyt_P450"/>
</dbReference>
<dbReference type="GO" id="GO:0004497">
    <property type="term" value="F:monooxygenase activity"/>
    <property type="evidence" value="ECO:0007669"/>
    <property type="project" value="UniProtKB-KW"/>
</dbReference>
<evidence type="ECO:0000256" key="1">
    <source>
        <dbReference type="ARBA" id="ARBA00001971"/>
    </source>
</evidence>
<gene>
    <name evidence="15" type="ORF">WOLCODRAFT_160601</name>
</gene>
<organism evidence="15 16">
    <name type="scientific">Wolfiporia cocos (strain MD-104)</name>
    <name type="common">Brown rot fungus</name>
    <dbReference type="NCBI Taxonomy" id="742152"/>
    <lineage>
        <taxon>Eukaryota</taxon>
        <taxon>Fungi</taxon>
        <taxon>Dikarya</taxon>
        <taxon>Basidiomycota</taxon>
        <taxon>Agaricomycotina</taxon>
        <taxon>Agaricomycetes</taxon>
        <taxon>Polyporales</taxon>
        <taxon>Phaeolaceae</taxon>
        <taxon>Wolfiporia</taxon>
    </lineage>
</organism>
<dbReference type="GO" id="GO:0005506">
    <property type="term" value="F:iron ion binding"/>
    <property type="evidence" value="ECO:0007669"/>
    <property type="project" value="InterPro"/>
</dbReference>
<evidence type="ECO:0000256" key="14">
    <source>
        <dbReference type="RuleBase" id="RU000461"/>
    </source>
</evidence>
<dbReference type="SUPFAM" id="SSF48264">
    <property type="entry name" value="Cytochrome P450"/>
    <property type="match status" value="1"/>
</dbReference>
<evidence type="ECO:0000256" key="13">
    <source>
        <dbReference type="PIRSR" id="PIRSR602401-1"/>
    </source>
</evidence>
<keyword evidence="6" id="KW-0812">Transmembrane</keyword>
<feature type="binding site" description="axial binding residue" evidence="13">
    <location>
        <position position="248"/>
    </location>
    <ligand>
        <name>heme</name>
        <dbReference type="ChEBI" id="CHEBI:30413"/>
    </ligand>
    <ligandPart>
        <name>Fe</name>
        <dbReference type="ChEBI" id="CHEBI:18248"/>
    </ligandPart>
</feature>
<sequence>MSDPMIAKILKGVDDFAEVSVPGTWAVDFLPQLQYLPQWLPGTGFLKVAEKMRKDGLDAAWGIYDWCKQSTFQDSAITPNLCSRILTESDGALSKQDESDLVFSATMIMGGGTDTNISTMQTFILAMIHYPEVQKLAQAEIDSVIGPNHLPTIRDKPSLPYVRSVIAEVFRWNPAAPLAVVHSMSEEDVYNGYYLPNGSIVVPNVWHMTHDPEHYPEPMEFKPEWYQYDDAQMAKVMGLGFGFGRRVCPGSHFAEGTIFAMVSTILACCNITPARDEYGNAILPEIEYSTGTIAFPKEFRFNMEPRSSKVEAMLHQMVAA</sequence>
<proteinExistence type="inferred from homology"/>
<dbReference type="PANTHER" id="PTHR46300:SF7">
    <property type="entry name" value="P450, PUTATIVE (EUROFUNG)-RELATED"/>
    <property type="match status" value="1"/>
</dbReference>
<keyword evidence="9 14" id="KW-0560">Oxidoreductase</keyword>